<keyword evidence="5" id="KW-1185">Reference proteome</keyword>
<dbReference type="PhylomeDB" id="A0A0G4FEG8"/>
<dbReference type="CDD" id="cd00403">
    <property type="entry name" value="Ribosomal_L1"/>
    <property type="match status" value="1"/>
</dbReference>
<reference evidence="4 5" key="1">
    <citation type="submission" date="2014-11" db="EMBL/GenBank/DDBJ databases">
        <authorList>
            <person name="Zhu J."/>
            <person name="Qi W."/>
            <person name="Song R."/>
        </authorList>
    </citation>
    <scope>NUCLEOTIDE SEQUENCE [LARGE SCALE GENOMIC DNA]</scope>
</reference>
<keyword evidence="3" id="KW-0687">Ribonucleoprotein</keyword>
<dbReference type="Gene3D" id="3.30.190.20">
    <property type="match status" value="1"/>
</dbReference>
<dbReference type="Gene3D" id="3.40.50.790">
    <property type="match status" value="1"/>
</dbReference>
<comment type="similarity">
    <text evidence="1">Belongs to the universal ribosomal protein uL1 family.</text>
</comment>
<evidence type="ECO:0008006" key="6">
    <source>
        <dbReference type="Google" id="ProtNLM"/>
    </source>
</evidence>
<dbReference type="GO" id="GO:1990904">
    <property type="term" value="C:ribonucleoprotein complex"/>
    <property type="evidence" value="ECO:0007669"/>
    <property type="project" value="UniProtKB-KW"/>
</dbReference>
<name>A0A0G4FEG8_VITBC</name>
<dbReference type="STRING" id="1169540.A0A0G4FEG8"/>
<dbReference type="SUPFAM" id="SSF56808">
    <property type="entry name" value="Ribosomal protein L1"/>
    <property type="match status" value="1"/>
</dbReference>
<dbReference type="InterPro" id="IPR023674">
    <property type="entry name" value="Ribosomal_uL1-like"/>
</dbReference>
<organism evidence="4 5">
    <name type="scientific">Vitrella brassicaformis (strain CCMP3155)</name>
    <dbReference type="NCBI Taxonomy" id="1169540"/>
    <lineage>
        <taxon>Eukaryota</taxon>
        <taxon>Sar</taxon>
        <taxon>Alveolata</taxon>
        <taxon>Colpodellida</taxon>
        <taxon>Vitrellaceae</taxon>
        <taxon>Vitrella</taxon>
    </lineage>
</organism>
<proteinExistence type="inferred from homology"/>
<evidence type="ECO:0000313" key="4">
    <source>
        <dbReference type="EMBL" id="CEM11361.1"/>
    </source>
</evidence>
<dbReference type="InParanoid" id="A0A0G4FEG8"/>
<accession>A0A0G4FEG8</accession>
<dbReference type="Proteomes" id="UP000041254">
    <property type="component" value="Unassembled WGS sequence"/>
</dbReference>
<evidence type="ECO:0000256" key="3">
    <source>
        <dbReference type="ARBA" id="ARBA00023274"/>
    </source>
</evidence>
<dbReference type="InterPro" id="IPR016095">
    <property type="entry name" value="Ribosomal_uL1_3-a/b-sand"/>
</dbReference>
<dbReference type="OrthoDB" id="767661at2759"/>
<sequence>MNASSLPAARFAHQLPCCPPVPPAFRHAQQRTKKYIPFHFIRKRSPSKREPLSSTQALLEQVGVSTKEAPPILASPFQAARLLQAFVSRPERRDPVMFGMRVNVDLKRESVRGVTQLPYGLQADTRLLVFCPDEEAQEMLDAGADFAGLTQPIQDISKGWIGFERCIATPVVMPQVLKIAKTLGPRRLMPNPKSGTITANLREAIKLAKSGAQIEFRAEGEGEINIQLAHTAFLPAQLLENMRHFIREVMKVRTKTTGATTSGEGTFQWPPHQDIRFTPKTDPAIQALKVESKTAPTSEEFILGGSLQARGGPRILLDPTLMHPTSTAYYR</sequence>
<dbReference type="AlphaFoldDB" id="A0A0G4FEG8"/>
<protein>
    <recommendedName>
        <fullName evidence="6">Ribosomal protein</fullName>
    </recommendedName>
</protein>
<dbReference type="VEuPathDB" id="CryptoDB:Vbra_22603"/>
<evidence type="ECO:0000256" key="1">
    <source>
        <dbReference type="ARBA" id="ARBA00010531"/>
    </source>
</evidence>
<keyword evidence="2" id="KW-0689">Ribosomal protein</keyword>
<dbReference type="PANTHER" id="PTHR36427:SF3">
    <property type="entry name" value="LARGE RIBOSOMAL SUBUNIT PROTEIN UL1M"/>
    <property type="match status" value="1"/>
</dbReference>
<dbReference type="FunCoup" id="A0A0G4FEG8">
    <property type="interactions" value="12"/>
</dbReference>
<dbReference type="FunFam" id="3.40.50.790:FF:000001">
    <property type="entry name" value="50S ribosomal protein L1"/>
    <property type="match status" value="1"/>
</dbReference>
<dbReference type="Pfam" id="PF00687">
    <property type="entry name" value="Ribosomal_L1"/>
    <property type="match status" value="1"/>
</dbReference>
<dbReference type="GO" id="GO:0005840">
    <property type="term" value="C:ribosome"/>
    <property type="evidence" value="ECO:0007669"/>
    <property type="project" value="UniProtKB-KW"/>
</dbReference>
<dbReference type="EMBL" id="CDMY01000414">
    <property type="protein sequence ID" value="CEM11361.1"/>
    <property type="molecule type" value="Genomic_DNA"/>
</dbReference>
<evidence type="ECO:0000313" key="5">
    <source>
        <dbReference type="Proteomes" id="UP000041254"/>
    </source>
</evidence>
<evidence type="ECO:0000256" key="2">
    <source>
        <dbReference type="ARBA" id="ARBA00022980"/>
    </source>
</evidence>
<dbReference type="PANTHER" id="PTHR36427">
    <property type="entry name" value="54S RIBOSOMAL PROTEIN L1, MITOCHONDRIAL"/>
    <property type="match status" value="1"/>
</dbReference>
<dbReference type="OMA" id="NGWLDFH"/>
<dbReference type="InterPro" id="IPR028364">
    <property type="entry name" value="Ribosomal_uL1/biogenesis"/>
</dbReference>
<gene>
    <name evidence="4" type="ORF">Vbra_22603</name>
</gene>